<feature type="compositionally biased region" description="Polar residues" evidence="1">
    <location>
        <begin position="277"/>
        <end position="293"/>
    </location>
</feature>
<reference evidence="2 3" key="1">
    <citation type="submission" date="2015-04" db="EMBL/GenBank/DDBJ databases">
        <title>The draft genome sequence of Fusarium langsethiae, a T-2/HT-2 mycotoxin producer.</title>
        <authorList>
            <person name="Lysoe E."/>
            <person name="Divon H.H."/>
            <person name="Terzi V."/>
            <person name="Orru L."/>
            <person name="Lamontanara A."/>
            <person name="Kolseth A.-K."/>
            <person name="Frandsen R.J."/>
            <person name="Nielsen K."/>
            <person name="Thrane U."/>
        </authorList>
    </citation>
    <scope>NUCLEOTIDE SEQUENCE [LARGE SCALE GENOMIC DNA]</scope>
    <source>
        <strain evidence="2 3">Fl201059</strain>
    </source>
</reference>
<dbReference type="CDD" id="cd04370">
    <property type="entry name" value="BAH"/>
    <property type="match status" value="1"/>
</dbReference>
<dbReference type="AlphaFoldDB" id="A0A0N0DD83"/>
<keyword evidence="3" id="KW-1185">Reference proteome</keyword>
<sequence>MSSRKRSPSASEVDYAEFPFTISFASNPSQAHHKNKKRKGDTIVEHLTVESKKLWQDMTRYNSFTLNGINYNRETLVYVANESTVKHQKDTGDSKGDGEKSDKRWVARILEIRASDEDHVYARVEWMYRPDDLPLGTIDRRVKVEGRQPYHGTGELIDSNHMDIINARSPVKIICKCKTAMNPDKSLIRCSSSNCRQWMHPECLTHDVLMQVYQRLGTDTPHRTEAAVLNEEKTGEATDPLSTTDAEQKETEPTIDVNCGKTEDIIHVKRVRETYAGTKSSLPIRTPSRSSAKSPAKNGRKKTKNADDKPYAGLYEADLKINGGSVAWEIRDLRESVTGGEISWNETAYCLICDEVINSSST</sequence>
<name>A0A0N0DD83_FUSLA</name>
<dbReference type="Gene3D" id="2.30.30.490">
    <property type="match status" value="1"/>
</dbReference>
<proteinExistence type="predicted"/>
<dbReference type="InterPro" id="IPR043151">
    <property type="entry name" value="BAH_sf"/>
</dbReference>
<feature type="region of interest" description="Disordered" evidence="1">
    <location>
        <begin position="277"/>
        <end position="309"/>
    </location>
</feature>
<evidence type="ECO:0000256" key="1">
    <source>
        <dbReference type="SAM" id="MobiDB-lite"/>
    </source>
</evidence>
<protein>
    <recommendedName>
        <fullName evidence="4">BAH domain-containing protein</fullName>
    </recommendedName>
</protein>
<feature type="region of interest" description="Disordered" evidence="1">
    <location>
        <begin position="228"/>
        <end position="253"/>
    </location>
</feature>
<organism evidence="2 3">
    <name type="scientific">Fusarium langsethiae</name>
    <dbReference type="NCBI Taxonomy" id="179993"/>
    <lineage>
        <taxon>Eukaryota</taxon>
        <taxon>Fungi</taxon>
        <taxon>Dikarya</taxon>
        <taxon>Ascomycota</taxon>
        <taxon>Pezizomycotina</taxon>
        <taxon>Sordariomycetes</taxon>
        <taxon>Hypocreomycetidae</taxon>
        <taxon>Hypocreales</taxon>
        <taxon>Nectriaceae</taxon>
        <taxon>Fusarium</taxon>
    </lineage>
</organism>
<dbReference type="EMBL" id="JXCE01000205">
    <property type="protein sequence ID" value="KPA39287.1"/>
    <property type="molecule type" value="Genomic_DNA"/>
</dbReference>
<dbReference type="SUPFAM" id="SSF57903">
    <property type="entry name" value="FYVE/PHD zinc finger"/>
    <property type="match status" value="1"/>
</dbReference>
<dbReference type="OrthoDB" id="10259622at2759"/>
<evidence type="ECO:0008006" key="4">
    <source>
        <dbReference type="Google" id="ProtNLM"/>
    </source>
</evidence>
<evidence type="ECO:0000313" key="3">
    <source>
        <dbReference type="Proteomes" id="UP000037904"/>
    </source>
</evidence>
<dbReference type="InterPro" id="IPR011011">
    <property type="entry name" value="Znf_FYVE_PHD"/>
</dbReference>
<dbReference type="Proteomes" id="UP000037904">
    <property type="component" value="Unassembled WGS sequence"/>
</dbReference>
<accession>A0A0N0DD83</accession>
<dbReference type="PANTHER" id="PTHR46364">
    <property type="entry name" value="OS08G0421900 PROTEIN"/>
    <property type="match status" value="1"/>
</dbReference>
<comment type="caution">
    <text evidence="2">The sequence shown here is derived from an EMBL/GenBank/DDBJ whole genome shotgun (WGS) entry which is preliminary data.</text>
</comment>
<evidence type="ECO:0000313" key="2">
    <source>
        <dbReference type="EMBL" id="KPA39287.1"/>
    </source>
</evidence>
<gene>
    <name evidence="2" type="ORF">FLAG1_07853</name>
</gene>